<gene>
    <name evidence="6" type="ORF">KGM_207682</name>
</gene>
<evidence type="ECO:0000256" key="5">
    <source>
        <dbReference type="RuleBase" id="RU367084"/>
    </source>
</evidence>
<evidence type="ECO:0000256" key="2">
    <source>
        <dbReference type="ARBA" id="ARBA00022741"/>
    </source>
</evidence>
<dbReference type="GO" id="GO:0007032">
    <property type="term" value="P:endosome organization"/>
    <property type="evidence" value="ECO:0007669"/>
    <property type="project" value="TreeGrafter"/>
</dbReference>
<organism evidence="6 7">
    <name type="scientific">Danaus plexippus plexippus</name>
    <dbReference type="NCBI Taxonomy" id="278856"/>
    <lineage>
        <taxon>Eukaryota</taxon>
        <taxon>Metazoa</taxon>
        <taxon>Ecdysozoa</taxon>
        <taxon>Arthropoda</taxon>
        <taxon>Hexapoda</taxon>
        <taxon>Insecta</taxon>
        <taxon>Pterygota</taxon>
        <taxon>Neoptera</taxon>
        <taxon>Endopterygota</taxon>
        <taxon>Lepidoptera</taxon>
        <taxon>Glossata</taxon>
        <taxon>Ditrysia</taxon>
        <taxon>Papilionoidea</taxon>
        <taxon>Nymphalidae</taxon>
        <taxon>Danainae</taxon>
        <taxon>Danaini</taxon>
        <taxon>Danaina</taxon>
        <taxon>Danaus</taxon>
        <taxon>Danaus</taxon>
    </lineage>
</organism>
<proteinExistence type="inferred from homology"/>
<keyword evidence="3 5" id="KW-0418">Kinase</keyword>
<comment type="catalytic activity">
    <reaction evidence="5">
        <text>a 1,2-diacyl-sn-glycero-3-phospho-(1D-myo-inositol) + ATP = a 1,2-diacyl-sn-glycero-3-phospho-(1D-myo-inositol 4-phosphate) + ADP + H(+)</text>
        <dbReference type="Rhea" id="RHEA:19877"/>
        <dbReference type="ChEBI" id="CHEBI:15378"/>
        <dbReference type="ChEBI" id="CHEBI:30616"/>
        <dbReference type="ChEBI" id="CHEBI:57880"/>
        <dbReference type="ChEBI" id="CHEBI:58178"/>
        <dbReference type="ChEBI" id="CHEBI:456216"/>
        <dbReference type="EC" id="2.7.1.67"/>
    </reaction>
</comment>
<keyword evidence="4 5" id="KW-0067">ATP-binding</keyword>
<keyword evidence="7" id="KW-1185">Reference proteome</keyword>
<dbReference type="KEGG" id="dpl:KGM_207682"/>
<dbReference type="GO" id="GO:0004430">
    <property type="term" value="F:1-phosphatidylinositol 4-kinase activity"/>
    <property type="evidence" value="ECO:0007669"/>
    <property type="project" value="UniProtKB-UniRule"/>
</dbReference>
<reference evidence="6 7" key="1">
    <citation type="journal article" date="2011" name="Cell">
        <title>The monarch butterfly genome yields insights into long-distance migration.</title>
        <authorList>
            <person name="Zhan S."/>
            <person name="Merlin C."/>
            <person name="Boore J.L."/>
            <person name="Reppert S.M."/>
        </authorList>
    </citation>
    <scope>NUCLEOTIDE SEQUENCE [LARGE SCALE GENOMIC DNA]</scope>
    <source>
        <strain evidence="6">F-2</strain>
    </source>
</reference>
<dbReference type="GO" id="GO:0007030">
    <property type="term" value="P:Golgi organization"/>
    <property type="evidence" value="ECO:0007669"/>
    <property type="project" value="TreeGrafter"/>
</dbReference>
<comment type="subcellular location">
    <subcellularLocation>
        <location evidence="5">Membrane</location>
        <topology evidence="5">Peripheral membrane protein</topology>
    </subcellularLocation>
</comment>
<dbReference type="Proteomes" id="UP000007151">
    <property type="component" value="Unassembled WGS sequence"/>
</dbReference>
<dbReference type="PANTHER" id="PTHR12865:SF1">
    <property type="entry name" value="PHOSPHATIDYLINOSITOL 4-KINASE TYPE 2"/>
    <property type="match status" value="1"/>
</dbReference>
<accession>A0A212FDA7</accession>
<dbReference type="EMBL" id="AGBW02009076">
    <property type="protein sequence ID" value="OWR51721.1"/>
    <property type="molecule type" value="Genomic_DNA"/>
</dbReference>
<dbReference type="GO" id="GO:0046854">
    <property type="term" value="P:phosphatidylinositol phosphate biosynthetic process"/>
    <property type="evidence" value="ECO:0007669"/>
    <property type="project" value="UniProtKB-UniRule"/>
</dbReference>
<comment type="caution">
    <text evidence="6">The sequence shown here is derived from an EMBL/GenBank/DDBJ whole genome shotgun (WGS) entry which is preliminary data.</text>
</comment>
<protein>
    <recommendedName>
        <fullName evidence="5">Phosphatidylinositol 4-kinase type 2</fullName>
        <ecNumber evidence="5">2.7.1.67</ecNumber>
    </recommendedName>
</protein>
<keyword evidence="1 5" id="KW-0808">Transferase</keyword>
<dbReference type="InterPro" id="IPR039756">
    <property type="entry name" value="Lsb6/PI4K2"/>
</dbReference>
<comment type="similarity">
    <text evidence="5">Belongs to the PI3/PI4-kinase family. Type II PI4K subfamily.</text>
</comment>
<dbReference type="GO" id="GO:0005768">
    <property type="term" value="C:endosome"/>
    <property type="evidence" value="ECO:0007669"/>
    <property type="project" value="TreeGrafter"/>
</dbReference>
<dbReference type="AlphaFoldDB" id="A0A212FDA7"/>
<evidence type="ECO:0000313" key="7">
    <source>
        <dbReference type="Proteomes" id="UP000007151"/>
    </source>
</evidence>
<sequence length="120" mass="13009">MSTEETLLNLDFDKPSTITPPDDGVVSLSSSAEDICLVPEVGFEGNVDSPGVNRESQPLLGGRGDLEVSFNHFPDDPQFSELVWQAEVAIDNGIFPERIYQGSSGSYFVKNPGGVSREYP</sequence>
<evidence type="ECO:0000256" key="1">
    <source>
        <dbReference type="ARBA" id="ARBA00022679"/>
    </source>
</evidence>
<dbReference type="GO" id="GO:0005802">
    <property type="term" value="C:trans-Golgi network"/>
    <property type="evidence" value="ECO:0007669"/>
    <property type="project" value="TreeGrafter"/>
</dbReference>
<dbReference type="eggNOG" id="KOG2381">
    <property type="taxonomic scope" value="Eukaryota"/>
</dbReference>
<dbReference type="GO" id="GO:0005765">
    <property type="term" value="C:lysosomal membrane"/>
    <property type="evidence" value="ECO:0007669"/>
    <property type="project" value="TreeGrafter"/>
</dbReference>
<keyword evidence="5" id="KW-0472">Membrane</keyword>
<dbReference type="EC" id="2.7.1.67" evidence="5"/>
<name>A0A212FDA7_DANPL</name>
<evidence type="ECO:0000313" key="6">
    <source>
        <dbReference type="EMBL" id="OWR51721.1"/>
    </source>
</evidence>
<keyword evidence="2 5" id="KW-0547">Nucleotide-binding</keyword>
<dbReference type="GO" id="GO:0005524">
    <property type="term" value="F:ATP binding"/>
    <property type="evidence" value="ECO:0007669"/>
    <property type="project" value="UniProtKB-UniRule"/>
</dbReference>
<evidence type="ECO:0000256" key="4">
    <source>
        <dbReference type="ARBA" id="ARBA00022840"/>
    </source>
</evidence>
<dbReference type="InParanoid" id="A0A212FDA7"/>
<dbReference type="GO" id="GO:0005886">
    <property type="term" value="C:plasma membrane"/>
    <property type="evidence" value="ECO:0007669"/>
    <property type="project" value="TreeGrafter"/>
</dbReference>
<dbReference type="PANTHER" id="PTHR12865">
    <property type="entry name" value="PHOSPHATIDYLINOSITOL 4-KINASE TYPE-II"/>
    <property type="match status" value="1"/>
</dbReference>
<evidence type="ECO:0000256" key="3">
    <source>
        <dbReference type="ARBA" id="ARBA00022777"/>
    </source>
</evidence>